<sequence>MGNGFLDRVEDNAAVRTWSEKIQCEKCDSLVVGYVSELWDFTRVSVAQNNLQELKEIWDQWDNEVRQLFYLNYGDLPYLLDMKVDKRLFRALAQFWTPAYSCFIFGKVDLVPTIEEYTALLRWSKVQVDRIYSKAVNVPTFLKKLINITGMSEQWVTAWIKQKGDSRCIPWKSLRDLILAHPDVRKKVDVFALSIYGLIVFPKILGHIDKAVIDLFDRLDKGVTPVPVILAETFRSLNACRKTGKGRFIGCAQLLLGWFHSHFWKVDKVSYQVFSESYSPLKEIVATSRRDDITEKKWMAIFQNLQEEDIEWRALWLLPDDILYRCGDFDWVPLLEIWGAVGYAPLLVLR</sequence>
<evidence type="ECO:0000259" key="1">
    <source>
        <dbReference type="Pfam" id="PF24924"/>
    </source>
</evidence>
<dbReference type="Proteomes" id="UP000818029">
    <property type="component" value="Chromosome D07"/>
</dbReference>
<dbReference type="InterPro" id="IPR056647">
    <property type="entry name" value="DUF7745"/>
</dbReference>
<accession>A0A1U8N104</accession>
<dbReference type="GeneID" id="107943496"/>
<gene>
    <name evidence="3" type="primary">LOC107943496</name>
</gene>
<dbReference type="RefSeq" id="XP_016732735.1">
    <property type="nucleotide sequence ID" value="XM_016877246.1"/>
</dbReference>
<dbReference type="OrthoDB" id="968951at2759"/>
<proteinExistence type="predicted"/>
<evidence type="ECO:0000313" key="3">
    <source>
        <dbReference type="RefSeq" id="XP_016732735.1"/>
    </source>
</evidence>
<dbReference type="PaxDb" id="3635-A0A1U8N104"/>
<organism evidence="2 3">
    <name type="scientific">Gossypium hirsutum</name>
    <name type="common">Upland cotton</name>
    <name type="synonym">Gossypium mexicanum</name>
    <dbReference type="NCBI Taxonomy" id="3635"/>
    <lineage>
        <taxon>Eukaryota</taxon>
        <taxon>Viridiplantae</taxon>
        <taxon>Streptophyta</taxon>
        <taxon>Embryophyta</taxon>
        <taxon>Tracheophyta</taxon>
        <taxon>Spermatophyta</taxon>
        <taxon>Magnoliopsida</taxon>
        <taxon>eudicotyledons</taxon>
        <taxon>Gunneridae</taxon>
        <taxon>Pentapetalae</taxon>
        <taxon>rosids</taxon>
        <taxon>malvids</taxon>
        <taxon>Malvales</taxon>
        <taxon>Malvaceae</taxon>
        <taxon>Malvoideae</taxon>
        <taxon>Gossypium</taxon>
    </lineage>
</organism>
<dbReference type="PANTHER" id="PTHR48200">
    <property type="entry name" value="PROTEIN, PUTATIVE-RELATED"/>
    <property type="match status" value="1"/>
</dbReference>
<dbReference type="AlphaFoldDB" id="A0A1U8N104"/>
<dbReference type="PANTHER" id="PTHR48200:SF1">
    <property type="entry name" value="AMINOTRANSFERASE-LIKE PLANT MOBILE DOMAIN-CONTAINING PROTEIN"/>
    <property type="match status" value="1"/>
</dbReference>
<evidence type="ECO:0000313" key="2">
    <source>
        <dbReference type="Proteomes" id="UP000818029"/>
    </source>
</evidence>
<name>A0A1U8N104_GOSHI</name>
<dbReference type="Pfam" id="PF24924">
    <property type="entry name" value="DUF7745"/>
    <property type="match status" value="1"/>
</dbReference>
<protein>
    <recommendedName>
        <fullName evidence="1">DUF7745 domain-containing protein</fullName>
    </recommendedName>
</protein>
<reference evidence="2" key="1">
    <citation type="journal article" date="2020" name="Nat. Genet.">
        <title>Genomic diversifications of five Gossypium allopolyploid species and their impact on cotton improvement.</title>
        <authorList>
            <person name="Chen Z.J."/>
            <person name="Sreedasyam A."/>
            <person name="Ando A."/>
            <person name="Song Q."/>
            <person name="De Santiago L.M."/>
            <person name="Hulse-Kemp A.M."/>
            <person name="Ding M."/>
            <person name="Ye W."/>
            <person name="Kirkbride R.C."/>
            <person name="Jenkins J."/>
            <person name="Plott C."/>
            <person name="Lovell J."/>
            <person name="Lin Y.M."/>
            <person name="Vaughn R."/>
            <person name="Liu B."/>
            <person name="Simpson S."/>
            <person name="Scheffler B.E."/>
            <person name="Wen L."/>
            <person name="Saski C.A."/>
            <person name="Grover C.E."/>
            <person name="Hu G."/>
            <person name="Conover J.L."/>
            <person name="Carlson J.W."/>
            <person name="Shu S."/>
            <person name="Boston L.B."/>
            <person name="Williams M."/>
            <person name="Peterson D.G."/>
            <person name="McGee K."/>
            <person name="Jones D.C."/>
            <person name="Wendel J.F."/>
            <person name="Stelly D.M."/>
            <person name="Grimwood J."/>
            <person name="Schmutz J."/>
        </authorList>
    </citation>
    <scope>NUCLEOTIDE SEQUENCE [LARGE SCALE GENOMIC DNA]</scope>
    <source>
        <strain evidence="2">cv. TM-1</strain>
    </source>
</reference>
<feature type="domain" description="DUF7745" evidence="1">
    <location>
        <begin position="55"/>
        <end position="350"/>
    </location>
</feature>
<keyword evidence="2" id="KW-1185">Reference proteome</keyword>
<reference evidence="3" key="2">
    <citation type="submission" date="2025-08" db="UniProtKB">
        <authorList>
            <consortium name="RefSeq"/>
        </authorList>
    </citation>
    <scope>IDENTIFICATION</scope>
</reference>
<dbReference type="KEGG" id="ghi:107943496"/>